<dbReference type="OrthoDB" id="10475028at2759"/>
<dbReference type="EMBL" id="BRXZ01000685">
    <property type="protein sequence ID" value="GMH50846.1"/>
    <property type="molecule type" value="Genomic_DNA"/>
</dbReference>
<reference evidence="1" key="1">
    <citation type="submission" date="2022-07" db="EMBL/GenBank/DDBJ databases">
        <title>Genome analysis of Parmales, a sister group of diatoms, reveals the evolutionary specialization of diatoms from phago-mixotrophs to photoautotrophs.</title>
        <authorList>
            <person name="Ban H."/>
            <person name="Sato S."/>
            <person name="Yoshikawa S."/>
            <person name="Kazumasa Y."/>
            <person name="Nakamura Y."/>
            <person name="Ichinomiya M."/>
            <person name="Saitoh K."/>
            <person name="Sato N."/>
            <person name="Blanc-Mathieu R."/>
            <person name="Endo H."/>
            <person name="Kuwata A."/>
            <person name="Ogata H."/>
        </authorList>
    </citation>
    <scope>NUCLEOTIDE SEQUENCE</scope>
</reference>
<comment type="caution">
    <text evidence="1">The sequence shown here is derived from an EMBL/GenBank/DDBJ whole genome shotgun (WGS) entry which is preliminary data.</text>
</comment>
<name>A0A9W6ZES5_9STRA</name>
<evidence type="ECO:0000313" key="2">
    <source>
        <dbReference type="Proteomes" id="UP001165082"/>
    </source>
</evidence>
<accession>A0A9W6ZES5</accession>
<proteinExistence type="predicted"/>
<gene>
    <name evidence="1" type="ORF">TrRE_jg4998</name>
</gene>
<sequence>MNLNIITREDRLGKKVSPRHIGQWTSAPGVTFLDTTESEDCTSSGVLSETALGNLGDILEGREAPSTLLAWEGYFEENIIAFDSEDDVMEAGVDNIEDLFTDGDLDCLLDAEKMDDARSVRDLPPSCPTFGAFGAPSSFGTGIPPKFNLAKSHNVDDDGEGVVTPEHPECTEDAYGDNTGAFEEDVLMELMEWSERF</sequence>
<organism evidence="1 2">
    <name type="scientific">Triparma retinervis</name>
    <dbReference type="NCBI Taxonomy" id="2557542"/>
    <lineage>
        <taxon>Eukaryota</taxon>
        <taxon>Sar</taxon>
        <taxon>Stramenopiles</taxon>
        <taxon>Ochrophyta</taxon>
        <taxon>Bolidophyceae</taxon>
        <taxon>Parmales</taxon>
        <taxon>Triparmaceae</taxon>
        <taxon>Triparma</taxon>
    </lineage>
</organism>
<dbReference type="AlphaFoldDB" id="A0A9W6ZES5"/>
<keyword evidence="2" id="KW-1185">Reference proteome</keyword>
<protein>
    <submittedName>
        <fullName evidence="1">Uncharacterized protein</fullName>
    </submittedName>
</protein>
<evidence type="ECO:0000313" key="1">
    <source>
        <dbReference type="EMBL" id="GMH50846.1"/>
    </source>
</evidence>
<dbReference type="Proteomes" id="UP001165082">
    <property type="component" value="Unassembled WGS sequence"/>
</dbReference>